<evidence type="ECO:0000313" key="10">
    <source>
        <dbReference type="EMBL" id="OES43692.1"/>
    </source>
</evidence>
<dbReference type="InterPro" id="IPR050487">
    <property type="entry name" value="FtsQ_DivIB"/>
</dbReference>
<evidence type="ECO:0000256" key="2">
    <source>
        <dbReference type="ARBA" id="ARBA00022475"/>
    </source>
</evidence>
<feature type="transmembrane region" description="Helical" evidence="8">
    <location>
        <begin position="28"/>
        <end position="45"/>
    </location>
</feature>
<dbReference type="InterPro" id="IPR005548">
    <property type="entry name" value="Cell_div_FtsQ/DivIB_C"/>
</dbReference>
<keyword evidence="11" id="KW-1185">Reference proteome</keyword>
<organism evidence="10 11">
    <name type="scientific">Domibacillus iocasae</name>
    <dbReference type="NCBI Taxonomy" id="1714016"/>
    <lineage>
        <taxon>Bacteria</taxon>
        <taxon>Bacillati</taxon>
        <taxon>Bacillota</taxon>
        <taxon>Bacilli</taxon>
        <taxon>Bacillales</taxon>
        <taxon>Bacillaceae</taxon>
        <taxon>Domibacillus</taxon>
    </lineage>
</organism>
<keyword evidence="5 8" id="KW-1133">Transmembrane helix</keyword>
<dbReference type="InterPro" id="IPR013685">
    <property type="entry name" value="POTRA_FtsQ_type"/>
</dbReference>
<reference evidence="10 11" key="1">
    <citation type="submission" date="2016-06" db="EMBL/GenBank/DDBJ databases">
        <title>Domibacillus iocasae genome sequencing.</title>
        <authorList>
            <person name="Verma A."/>
            <person name="Pal Y."/>
            <person name="Ojha A.K."/>
            <person name="Krishnamurthi S."/>
        </authorList>
    </citation>
    <scope>NUCLEOTIDE SEQUENCE [LARGE SCALE GENOMIC DNA]</scope>
    <source>
        <strain evidence="10 11">DSM 29979</strain>
    </source>
</reference>
<dbReference type="GO" id="GO:0005886">
    <property type="term" value="C:plasma membrane"/>
    <property type="evidence" value="ECO:0007669"/>
    <property type="project" value="UniProtKB-SubCell"/>
</dbReference>
<dbReference type="EMBL" id="MAMP01000024">
    <property type="protein sequence ID" value="OES43692.1"/>
    <property type="molecule type" value="Genomic_DNA"/>
</dbReference>
<dbReference type="GO" id="GO:0032153">
    <property type="term" value="C:cell division site"/>
    <property type="evidence" value="ECO:0007669"/>
    <property type="project" value="UniProtKB-UniRule"/>
</dbReference>
<dbReference type="OrthoDB" id="1819027at2"/>
<dbReference type="PROSITE" id="PS51779">
    <property type="entry name" value="POTRA"/>
    <property type="match status" value="1"/>
</dbReference>
<dbReference type="PANTHER" id="PTHR37820:SF1">
    <property type="entry name" value="CELL DIVISION PROTEIN FTSQ"/>
    <property type="match status" value="1"/>
</dbReference>
<dbReference type="Gene3D" id="3.40.50.10960">
    <property type="match status" value="1"/>
</dbReference>
<accession>A0A1E7DKT0</accession>
<evidence type="ECO:0000256" key="6">
    <source>
        <dbReference type="ARBA" id="ARBA00023136"/>
    </source>
</evidence>
<keyword evidence="2 8" id="KW-1003">Cell membrane</keyword>
<dbReference type="Proteomes" id="UP000095658">
    <property type="component" value="Unassembled WGS sequence"/>
</dbReference>
<dbReference type="HAMAP" id="MF_00912">
    <property type="entry name" value="DivIB"/>
    <property type="match status" value="1"/>
</dbReference>
<dbReference type="PANTHER" id="PTHR37820">
    <property type="entry name" value="CELL DIVISION PROTEIN DIVIB"/>
    <property type="match status" value="1"/>
</dbReference>
<comment type="subcellular location">
    <subcellularLocation>
        <location evidence="8">Cell membrane</location>
        <topology evidence="8">Single-pass type II membrane protein</topology>
    </subcellularLocation>
    <subcellularLocation>
        <location evidence="1">Membrane</location>
    </subcellularLocation>
    <text evidence="8">Localizes to the division septum.</text>
</comment>
<evidence type="ECO:0000256" key="4">
    <source>
        <dbReference type="ARBA" id="ARBA00022692"/>
    </source>
</evidence>
<evidence type="ECO:0000256" key="8">
    <source>
        <dbReference type="HAMAP-Rule" id="MF_00912"/>
    </source>
</evidence>
<dbReference type="Pfam" id="PF08478">
    <property type="entry name" value="POTRA_1"/>
    <property type="match status" value="1"/>
</dbReference>
<keyword evidence="7 8" id="KW-0131">Cell cycle</keyword>
<evidence type="ECO:0000256" key="3">
    <source>
        <dbReference type="ARBA" id="ARBA00022618"/>
    </source>
</evidence>
<comment type="function">
    <text evidence="8">Cell division protein that may be involved in stabilizing or promoting the assembly of the division complex.</text>
</comment>
<name>A0A1E7DKT0_9BACI</name>
<evidence type="ECO:0000256" key="1">
    <source>
        <dbReference type="ARBA" id="ARBA00004370"/>
    </source>
</evidence>
<keyword evidence="6 8" id="KW-0472">Membrane</keyword>
<dbReference type="AlphaFoldDB" id="A0A1E7DKT0"/>
<gene>
    <name evidence="8" type="primary">divIB</name>
    <name evidence="10" type="ORF">BA724_11355</name>
</gene>
<evidence type="ECO:0000256" key="5">
    <source>
        <dbReference type="ARBA" id="ARBA00022989"/>
    </source>
</evidence>
<sequence length="265" mass="29486">MTKQKVISIEDRIPKLKQIRKKKANRRLLLLLSVFFTLILLVVYLQSPLSKVAEIHVKGNKLMTKQEIIEQSGLEIGVNIWTVGKGKAEEVLLKDDRIKGASITAGFPNDLMVAVVEQNEIAYAARKGGLYPVLQNGKILSEPVSGAPLQLPILYDFKEGKALDLFAEAAETLPSEVFNTISEVYYEPKKNDSLHIKAFMTDGFEVSATLSTFAEKMVYYPSISTQLNPDVKGVIDLEVGSYFKAYDPAQQQETSEEAEEEAETP</sequence>
<protein>
    <recommendedName>
        <fullName evidence="8">Cell division protein DivIB</fullName>
    </recommendedName>
</protein>
<proteinExistence type="inferred from homology"/>
<evidence type="ECO:0000259" key="9">
    <source>
        <dbReference type="PROSITE" id="PS51779"/>
    </source>
</evidence>
<evidence type="ECO:0000313" key="11">
    <source>
        <dbReference type="Proteomes" id="UP000095658"/>
    </source>
</evidence>
<dbReference type="InterPro" id="IPR034746">
    <property type="entry name" value="POTRA"/>
</dbReference>
<keyword evidence="4 8" id="KW-0812">Transmembrane</keyword>
<dbReference type="GO" id="GO:0043093">
    <property type="term" value="P:FtsZ-dependent cytokinesis"/>
    <property type="evidence" value="ECO:0007669"/>
    <property type="project" value="UniProtKB-UniRule"/>
</dbReference>
<feature type="domain" description="POTRA" evidence="9">
    <location>
        <begin position="50"/>
        <end position="118"/>
    </location>
</feature>
<evidence type="ECO:0000256" key="7">
    <source>
        <dbReference type="ARBA" id="ARBA00023306"/>
    </source>
</evidence>
<keyword evidence="3 8" id="KW-0132">Cell division</keyword>
<comment type="caution">
    <text evidence="10">The sequence shown here is derived from an EMBL/GenBank/DDBJ whole genome shotgun (WGS) entry which is preliminary data.</text>
</comment>
<dbReference type="InterPro" id="IPR026580">
    <property type="entry name" value="DivIB"/>
</dbReference>
<comment type="similarity">
    <text evidence="8">Belongs to the FtsQ/DivIB family. DivIB subfamily.</text>
</comment>
<dbReference type="STRING" id="1714016.BA724_11355"/>
<dbReference type="Pfam" id="PF03799">
    <property type="entry name" value="FtsQ_DivIB_C"/>
    <property type="match status" value="1"/>
</dbReference>
<dbReference type="RefSeq" id="WP_069939473.1">
    <property type="nucleotide sequence ID" value="NZ_MAMP01000024.1"/>
</dbReference>
<dbReference type="Gene3D" id="3.10.20.310">
    <property type="entry name" value="membrane protein fhac"/>
    <property type="match status" value="1"/>
</dbReference>